<dbReference type="STRING" id="1334629.MFUL124B02_14040"/>
<keyword evidence="4" id="KW-1185">Reference proteome</keyword>
<dbReference type="AlphaFoldDB" id="A0A511T8B3"/>
<reference evidence="2 5" key="2">
    <citation type="submission" date="2019-07" db="EMBL/GenBank/DDBJ databases">
        <title>Whole genome shotgun sequence of Myxococcus fulvus NBRC 100333.</title>
        <authorList>
            <person name="Hosoyama A."/>
            <person name="Uohara A."/>
            <person name="Ohji S."/>
            <person name="Ichikawa N."/>
        </authorList>
    </citation>
    <scope>NUCLEOTIDE SEQUENCE [LARGE SCALE GENOMIC DNA]</scope>
    <source>
        <strain evidence="2 5">NBRC 100333</strain>
    </source>
</reference>
<dbReference type="Proteomes" id="UP000183760">
    <property type="component" value="Unassembled WGS sequence"/>
</dbReference>
<evidence type="ECO:0000313" key="4">
    <source>
        <dbReference type="Proteomes" id="UP000183760"/>
    </source>
</evidence>
<organism evidence="2 5">
    <name type="scientific">Myxococcus fulvus</name>
    <dbReference type="NCBI Taxonomy" id="33"/>
    <lineage>
        <taxon>Bacteria</taxon>
        <taxon>Pseudomonadati</taxon>
        <taxon>Myxococcota</taxon>
        <taxon>Myxococcia</taxon>
        <taxon>Myxococcales</taxon>
        <taxon>Cystobacterineae</taxon>
        <taxon>Myxococcaceae</taxon>
        <taxon>Myxococcus</taxon>
    </lineage>
</organism>
<evidence type="ECO:0000313" key="5">
    <source>
        <dbReference type="Proteomes" id="UP000321514"/>
    </source>
</evidence>
<reference evidence="3 4" key="1">
    <citation type="submission" date="2016-10" db="EMBL/GenBank/DDBJ databases">
        <authorList>
            <person name="Varghese N."/>
            <person name="Submissions S."/>
        </authorList>
    </citation>
    <scope>NUCLEOTIDE SEQUENCE [LARGE SCALE GENOMIC DNA]</scope>
    <source>
        <strain evidence="3 4">DSM 16525</strain>
    </source>
</reference>
<sequence length="428" mass="46738">MSPINELNRRRQPVVRPPEPQPAEKTPAQAKPVAPNRVLRDESLFETPGAKPRLELNPQRALAESPATPPKGGRLDIEAISNMTDPVARNEAITQGYFQLSNDMAGLLGKENANWATFGVWASKQAGVSIRQEDLPKVFMDQLKNSNAWASGLTAGALSVLNPVAPLLVEGLKVPIRDALNRVSDAIADGNKKLFQDIAPEFQRFTETFKGDTKYDAAKVEKYLAAFPPGKENLKAAFSDYAKAMFESDPNKKAELMLAANNRVGVHEQSLIQGEVDRALNAPLKETFRPIAEGIVDGFGNALPFPGNLAYKGAEATGLVDKAIDSVVDALAGQFRQFATEHMMKIGLPNGSLSLGDDITPGRQGSFPEHLRTIESGDLNRLLGQYDKTPNTLRGSSANDWSKFDQRMNYIVDLFRSRQSDPSLFNAP</sequence>
<comment type="caution">
    <text evidence="2">The sequence shown here is derived from an EMBL/GenBank/DDBJ whole genome shotgun (WGS) entry which is preliminary data.</text>
</comment>
<dbReference type="EMBL" id="FOIB01000010">
    <property type="protein sequence ID" value="SEU34869.1"/>
    <property type="molecule type" value="Genomic_DNA"/>
</dbReference>
<dbReference type="EMBL" id="BJXR01000037">
    <property type="protein sequence ID" value="GEN10257.1"/>
    <property type="molecule type" value="Genomic_DNA"/>
</dbReference>
<accession>A0A511T8B3</accession>
<gene>
    <name evidence="2" type="ORF">MFU01_52940</name>
    <name evidence="3" type="ORF">SAMN05443572_110141</name>
</gene>
<evidence type="ECO:0000256" key="1">
    <source>
        <dbReference type="SAM" id="MobiDB-lite"/>
    </source>
</evidence>
<protein>
    <submittedName>
        <fullName evidence="2">Uncharacterized protein</fullName>
    </submittedName>
</protein>
<dbReference type="Proteomes" id="UP000321514">
    <property type="component" value="Unassembled WGS sequence"/>
</dbReference>
<evidence type="ECO:0000313" key="3">
    <source>
        <dbReference type="EMBL" id="SEU34869.1"/>
    </source>
</evidence>
<feature type="region of interest" description="Disordered" evidence="1">
    <location>
        <begin position="1"/>
        <end position="37"/>
    </location>
</feature>
<dbReference type="RefSeq" id="WP_245772531.1">
    <property type="nucleotide sequence ID" value="NZ_BJXR01000037.1"/>
</dbReference>
<evidence type="ECO:0000313" key="2">
    <source>
        <dbReference type="EMBL" id="GEN10257.1"/>
    </source>
</evidence>
<name>A0A511T8B3_MYXFU</name>
<proteinExistence type="predicted"/>